<dbReference type="GO" id="GO:0004049">
    <property type="term" value="F:anthranilate synthase activity"/>
    <property type="evidence" value="ECO:0007669"/>
    <property type="project" value="UniProtKB-EC"/>
</dbReference>
<dbReference type="GO" id="GO:0000162">
    <property type="term" value="P:L-tryptophan biosynthetic process"/>
    <property type="evidence" value="ECO:0007669"/>
    <property type="project" value="TreeGrafter"/>
</dbReference>
<dbReference type="GO" id="GO:0046820">
    <property type="term" value="F:4-amino-4-deoxychorismate synthase activity"/>
    <property type="evidence" value="ECO:0007669"/>
    <property type="project" value="TreeGrafter"/>
</dbReference>
<dbReference type="InterPro" id="IPR019999">
    <property type="entry name" value="Anth_synth_I-like"/>
</dbReference>
<name>A0A401FJF4_9LACO</name>
<sequence length="285" mass="32148">MNIDQLLPLKNNFALLPITISFKLTEFDPLNIMRSFETPGKPSFVMTGKPKENEDGYTFVCLNPEASYTYQNGQLTIDNFDGCPQIRTDDLHQFIDDLVDQNRAPSIAELPPFTGGLVGYFSYDYSRYATTAKIKSVADPHQLADADLMLVKTVISYNHATNQVTLSKLVKATEVEALFKQTITELTNIKHRILNLVTHESIAKPQLTPLKYQFSLPEFSERVSNAKQHIIDGDIFQLILSNPQTATISGSLLGITNQFSNKIHHPINFIFIIMISNQWALRPKL</sequence>
<proteinExistence type="predicted"/>
<dbReference type="Pfam" id="PF04715">
    <property type="entry name" value="Anth_synt_I_N"/>
    <property type="match status" value="1"/>
</dbReference>
<dbReference type="EC" id="4.1.3.27" evidence="2"/>
<dbReference type="PANTHER" id="PTHR11236">
    <property type="entry name" value="AMINOBENZOATE/ANTHRANILATE SYNTHASE"/>
    <property type="match status" value="1"/>
</dbReference>
<dbReference type="EMBL" id="BEXA01000001">
    <property type="protein sequence ID" value="GAY72489.1"/>
    <property type="molecule type" value="Genomic_DNA"/>
</dbReference>
<evidence type="ECO:0000313" key="2">
    <source>
        <dbReference type="EMBL" id="GAY72489.1"/>
    </source>
</evidence>
<dbReference type="GO" id="GO:0005737">
    <property type="term" value="C:cytoplasm"/>
    <property type="evidence" value="ECO:0007669"/>
    <property type="project" value="TreeGrafter"/>
</dbReference>
<dbReference type="RefSeq" id="WP_225417501.1">
    <property type="nucleotide sequence ID" value="NZ_BEXA01000001.1"/>
</dbReference>
<dbReference type="Gene3D" id="3.60.120.10">
    <property type="entry name" value="Anthranilate synthase"/>
    <property type="match status" value="1"/>
</dbReference>
<dbReference type="InterPro" id="IPR005801">
    <property type="entry name" value="ADC_synthase"/>
</dbReference>
<reference evidence="2 3" key="1">
    <citation type="submission" date="2017-11" db="EMBL/GenBank/DDBJ databases">
        <title>Draft Genome Sequence of Lactobacillus curieae NBRC 111893 isolated from Koso, a Japanese sugar-Vegetable Fermented Beverage.</title>
        <authorList>
            <person name="Chiou T.Y."/>
            <person name="Oshima K."/>
            <person name="Suda W."/>
            <person name="Hattori M."/>
            <person name="Takahashi T."/>
        </authorList>
    </citation>
    <scope>NUCLEOTIDE SEQUENCE [LARGE SCALE GENOMIC DNA]</scope>
    <source>
        <strain evidence="2 3">NBRC111893</strain>
    </source>
</reference>
<evidence type="ECO:0000259" key="1">
    <source>
        <dbReference type="Pfam" id="PF04715"/>
    </source>
</evidence>
<keyword evidence="3" id="KW-1185">Reference proteome</keyword>
<evidence type="ECO:0000313" key="3">
    <source>
        <dbReference type="Proteomes" id="UP000286974"/>
    </source>
</evidence>
<keyword evidence="2" id="KW-0456">Lyase</keyword>
<dbReference type="GO" id="GO:0008153">
    <property type="term" value="P:4-aminobenzoate biosynthetic process"/>
    <property type="evidence" value="ECO:0007669"/>
    <property type="project" value="TreeGrafter"/>
</dbReference>
<dbReference type="InterPro" id="IPR006805">
    <property type="entry name" value="Anth_synth_I_N"/>
</dbReference>
<dbReference type="Proteomes" id="UP000286974">
    <property type="component" value="Unassembled WGS sequence"/>
</dbReference>
<accession>A0A401FJF4</accession>
<dbReference type="SUPFAM" id="SSF56322">
    <property type="entry name" value="ADC synthase"/>
    <property type="match status" value="1"/>
</dbReference>
<comment type="caution">
    <text evidence="2">The sequence shown here is derived from an EMBL/GenBank/DDBJ whole genome shotgun (WGS) entry which is preliminary data.</text>
</comment>
<organism evidence="2 3">
    <name type="scientific">Lentilactobacillus kosonis</name>
    <dbReference type="NCBI Taxonomy" id="2810561"/>
    <lineage>
        <taxon>Bacteria</taxon>
        <taxon>Bacillati</taxon>
        <taxon>Bacillota</taxon>
        <taxon>Bacilli</taxon>
        <taxon>Lactobacillales</taxon>
        <taxon>Lactobacillaceae</taxon>
        <taxon>Lentilactobacillus</taxon>
    </lineage>
</organism>
<gene>
    <name evidence="2" type="ORF">NBRC111893_635</name>
</gene>
<feature type="domain" description="Anthranilate synthase component I N-terminal" evidence="1">
    <location>
        <begin position="27"/>
        <end position="166"/>
    </location>
</feature>
<dbReference type="PANTHER" id="PTHR11236:SF18">
    <property type="entry name" value="AMINODEOXYCHORISMATE SYNTHASE"/>
    <property type="match status" value="1"/>
</dbReference>
<dbReference type="AlphaFoldDB" id="A0A401FJF4"/>
<protein>
    <submittedName>
        <fullName evidence="2">Anthranilate synthase, aminase component</fullName>
        <ecNumber evidence="2">4.1.3.27</ecNumber>
    </submittedName>
</protein>